<evidence type="ECO:0000313" key="3">
    <source>
        <dbReference type="Proteomes" id="UP000789901"/>
    </source>
</evidence>
<proteinExistence type="predicted"/>
<feature type="compositionally biased region" description="Low complexity" evidence="1">
    <location>
        <begin position="45"/>
        <end position="59"/>
    </location>
</feature>
<accession>A0ABN7VXT9</accession>
<evidence type="ECO:0000313" key="2">
    <source>
        <dbReference type="EMBL" id="CAG8805800.1"/>
    </source>
</evidence>
<evidence type="ECO:0000256" key="1">
    <source>
        <dbReference type="SAM" id="MobiDB-lite"/>
    </source>
</evidence>
<keyword evidence="3" id="KW-1185">Reference proteome</keyword>
<feature type="compositionally biased region" description="Polar residues" evidence="1">
    <location>
        <begin position="23"/>
        <end position="37"/>
    </location>
</feature>
<dbReference type="EMBL" id="CAJVQB010025198">
    <property type="protein sequence ID" value="CAG8805800.1"/>
    <property type="molecule type" value="Genomic_DNA"/>
</dbReference>
<sequence>MSGTGPNPRDSDKGPHTAPQPAPTTSVLATTHTSISRSAWPPHQSSNPLSSISIPSLTNRDYGMNSIKQTSVACGLKQHRPIPTTVMQQYTAPLHIQSIQ</sequence>
<dbReference type="Proteomes" id="UP000789901">
    <property type="component" value="Unassembled WGS sequence"/>
</dbReference>
<gene>
    <name evidence="2" type="ORF">GMARGA_LOCUS24168</name>
</gene>
<organism evidence="2 3">
    <name type="scientific">Gigaspora margarita</name>
    <dbReference type="NCBI Taxonomy" id="4874"/>
    <lineage>
        <taxon>Eukaryota</taxon>
        <taxon>Fungi</taxon>
        <taxon>Fungi incertae sedis</taxon>
        <taxon>Mucoromycota</taxon>
        <taxon>Glomeromycotina</taxon>
        <taxon>Glomeromycetes</taxon>
        <taxon>Diversisporales</taxon>
        <taxon>Gigasporaceae</taxon>
        <taxon>Gigaspora</taxon>
    </lineage>
</organism>
<name>A0ABN7VXT9_GIGMA</name>
<protein>
    <submittedName>
        <fullName evidence="2">26107_t:CDS:1</fullName>
    </submittedName>
</protein>
<comment type="caution">
    <text evidence="2">The sequence shown here is derived from an EMBL/GenBank/DDBJ whole genome shotgun (WGS) entry which is preliminary data.</text>
</comment>
<feature type="region of interest" description="Disordered" evidence="1">
    <location>
        <begin position="1"/>
        <end position="62"/>
    </location>
</feature>
<reference evidence="2 3" key="1">
    <citation type="submission" date="2021-06" db="EMBL/GenBank/DDBJ databases">
        <authorList>
            <person name="Kallberg Y."/>
            <person name="Tangrot J."/>
            <person name="Rosling A."/>
        </authorList>
    </citation>
    <scope>NUCLEOTIDE SEQUENCE [LARGE SCALE GENOMIC DNA]</scope>
    <source>
        <strain evidence="2 3">120-4 pot B 10/14</strain>
    </source>
</reference>